<evidence type="ECO:0000313" key="4">
    <source>
        <dbReference type="WBParaSite" id="ACOC_0001124801-mRNA-1"/>
    </source>
</evidence>
<dbReference type="Proteomes" id="UP000267027">
    <property type="component" value="Unassembled WGS sequence"/>
</dbReference>
<evidence type="ECO:0000313" key="3">
    <source>
        <dbReference type="Proteomes" id="UP000267027"/>
    </source>
</evidence>
<evidence type="ECO:0000259" key="1">
    <source>
        <dbReference type="PROSITE" id="PS50878"/>
    </source>
</evidence>
<name>A0A0R3PY09_ANGCS</name>
<dbReference type="EMBL" id="UYYA01004648">
    <property type="protein sequence ID" value="VDM62834.1"/>
    <property type="molecule type" value="Genomic_DNA"/>
</dbReference>
<organism evidence="4">
    <name type="scientific">Angiostrongylus costaricensis</name>
    <name type="common">Nematode worm</name>
    <dbReference type="NCBI Taxonomy" id="334426"/>
    <lineage>
        <taxon>Eukaryota</taxon>
        <taxon>Metazoa</taxon>
        <taxon>Ecdysozoa</taxon>
        <taxon>Nematoda</taxon>
        <taxon>Chromadorea</taxon>
        <taxon>Rhabditida</taxon>
        <taxon>Rhabditina</taxon>
        <taxon>Rhabditomorpha</taxon>
        <taxon>Strongyloidea</taxon>
        <taxon>Metastrongylidae</taxon>
        <taxon>Angiostrongylus</taxon>
    </lineage>
</organism>
<dbReference type="InterPro" id="IPR000477">
    <property type="entry name" value="RT_dom"/>
</dbReference>
<protein>
    <submittedName>
        <fullName evidence="4">Reverse transcriptase domain-containing protein</fullName>
    </submittedName>
</protein>
<reference evidence="2 3" key="2">
    <citation type="submission" date="2018-11" db="EMBL/GenBank/DDBJ databases">
        <authorList>
            <consortium name="Pathogen Informatics"/>
        </authorList>
    </citation>
    <scope>NUCLEOTIDE SEQUENCE [LARGE SCALE GENOMIC DNA]</scope>
    <source>
        <strain evidence="2 3">Costa Rica</strain>
    </source>
</reference>
<proteinExistence type="predicted"/>
<keyword evidence="3" id="KW-1185">Reference proteome</keyword>
<accession>A0A0R3PY09</accession>
<dbReference type="WBParaSite" id="ACOC_0001124801-mRNA-1">
    <property type="protein sequence ID" value="ACOC_0001124801-mRNA-1"/>
    <property type="gene ID" value="ACOC_0001124801"/>
</dbReference>
<dbReference type="PROSITE" id="PS50878">
    <property type="entry name" value="RT_POL"/>
    <property type="match status" value="1"/>
</dbReference>
<gene>
    <name evidence="2" type="ORF">ACOC_LOCUS11249</name>
</gene>
<evidence type="ECO:0000313" key="2">
    <source>
        <dbReference type="EMBL" id="VDM62834.1"/>
    </source>
</evidence>
<dbReference type="OrthoDB" id="6782675at2759"/>
<feature type="domain" description="Reverse transcriptase" evidence="1">
    <location>
        <begin position="1"/>
        <end position="131"/>
    </location>
</feature>
<sequence length="131" mass="15021">MNRKDECLTIMRDLACLRVCLRVDVTRVLTAYVMKSFDVMALYTNVPNNSTLQAILEHLIQHKGAVNVYFLDSTVDDPCSIFRWCGKQCAQMEGLAMGQWLARFIVTTFMSKVEAPENDLRSLLYCRCIND</sequence>
<dbReference type="AlphaFoldDB" id="A0A0R3PY09"/>
<reference evidence="4" key="1">
    <citation type="submission" date="2017-02" db="UniProtKB">
        <authorList>
            <consortium name="WormBaseParasite"/>
        </authorList>
    </citation>
    <scope>IDENTIFICATION</scope>
</reference>